<keyword evidence="5 7" id="KW-1133">Transmembrane helix</keyword>
<dbReference type="InterPro" id="IPR035906">
    <property type="entry name" value="MetI-like_sf"/>
</dbReference>
<feature type="transmembrane region" description="Helical" evidence="7">
    <location>
        <begin position="73"/>
        <end position="92"/>
    </location>
</feature>
<keyword evidence="10" id="KW-1185">Reference proteome</keyword>
<evidence type="ECO:0000256" key="2">
    <source>
        <dbReference type="ARBA" id="ARBA00022448"/>
    </source>
</evidence>
<dbReference type="SUPFAM" id="SSF161098">
    <property type="entry name" value="MetI-like"/>
    <property type="match status" value="1"/>
</dbReference>
<sequence>AVDGAGPWSRFRHVTLPGLRPMLTYVIAMDIIFLAQGFPEIFVLTEGGPYGSTTTVNYLIYTEAFQYNRMGSASAMAFVLFAFIAALTVIAIKFGQGRRERA</sequence>
<evidence type="ECO:0000256" key="3">
    <source>
        <dbReference type="ARBA" id="ARBA00022475"/>
    </source>
</evidence>
<dbReference type="Pfam" id="PF00528">
    <property type="entry name" value="BPD_transp_1"/>
    <property type="match status" value="1"/>
</dbReference>
<evidence type="ECO:0000256" key="4">
    <source>
        <dbReference type="ARBA" id="ARBA00022692"/>
    </source>
</evidence>
<dbReference type="Gene3D" id="1.10.3720.10">
    <property type="entry name" value="MetI-like"/>
    <property type="match status" value="1"/>
</dbReference>
<name>A0ABW3CE39_9ACTN</name>
<feature type="transmembrane region" description="Helical" evidence="7">
    <location>
        <begin position="22"/>
        <end position="44"/>
    </location>
</feature>
<evidence type="ECO:0000313" key="9">
    <source>
        <dbReference type="EMBL" id="MFD0852195.1"/>
    </source>
</evidence>
<evidence type="ECO:0000259" key="8">
    <source>
        <dbReference type="PROSITE" id="PS50928"/>
    </source>
</evidence>
<comment type="similarity">
    <text evidence="7">Belongs to the binding-protein-dependent transport system permease family.</text>
</comment>
<keyword evidence="2 7" id="KW-0813">Transport</keyword>
<dbReference type="PROSITE" id="PS50928">
    <property type="entry name" value="ABC_TM1"/>
    <property type="match status" value="1"/>
</dbReference>
<keyword evidence="4 7" id="KW-0812">Transmembrane</keyword>
<dbReference type="InterPro" id="IPR000515">
    <property type="entry name" value="MetI-like"/>
</dbReference>
<evidence type="ECO:0000313" key="10">
    <source>
        <dbReference type="Proteomes" id="UP001597083"/>
    </source>
</evidence>
<dbReference type="PANTHER" id="PTHR30193">
    <property type="entry name" value="ABC TRANSPORTER PERMEASE PROTEIN"/>
    <property type="match status" value="1"/>
</dbReference>
<feature type="non-terminal residue" evidence="9">
    <location>
        <position position="1"/>
    </location>
</feature>
<feature type="domain" description="ABC transmembrane type-1" evidence="8">
    <location>
        <begin position="1"/>
        <end position="91"/>
    </location>
</feature>
<keyword evidence="3" id="KW-1003">Cell membrane</keyword>
<evidence type="ECO:0000256" key="6">
    <source>
        <dbReference type="ARBA" id="ARBA00023136"/>
    </source>
</evidence>
<dbReference type="PANTHER" id="PTHR30193:SF37">
    <property type="entry name" value="INNER MEMBRANE ABC TRANSPORTER PERMEASE PROTEIN YCJO"/>
    <property type="match status" value="1"/>
</dbReference>
<evidence type="ECO:0000256" key="5">
    <source>
        <dbReference type="ARBA" id="ARBA00022989"/>
    </source>
</evidence>
<dbReference type="Proteomes" id="UP001597083">
    <property type="component" value="Unassembled WGS sequence"/>
</dbReference>
<keyword evidence="6 7" id="KW-0472">Membrane</keyword>
<dbReference type="InterPro" id="IPR051393">
    <property type="entry name" value="ABC_transporter_permease"/>
</dbReference>
<proteinExistence type="inferred from homology"/>
<evidence type="ECO:0000256" key="1">
    <source>
        <dbReference type="ARBA" id="ARBA00004651"/>
    </source>
</evidence>
<comment type="caution">
    <text evidence="9">The sequence shown here is derived from an EMBL/GenBank/DDBJ whole genome shotgun (WGS) entry which is preliminary data.</text>
</comment>
<organism evidence="9 10">
    <name type="scientific">Actinomadura adrarensis</name>
    <dbReference type="NCBI Taxonomy" id="1819600"/>
    <lineage>
        <taxon>Bacteria</taxon>
        <taxon>Bacillati</taxon>
        <taxon>Actinomycetota</taxon>
        <taxon>Actinomycetes</taxon>
        <taxon>Streptosporangiales</taxon>
        <taxon>Thermomonosporaceae</taxon>
        <taxon>Actinomadura</taxon>
    </lineage>
</organism>
<gene>
    <name evidence="9" type="ORF">ACFQ07_08180</name>
</gene>
<comment type="subcellular location">
    <subcellularLocation>
        <location evidence="1 7">Cell membrane</location>
        <topology evidence="1 7">Multi-pass membrane protein</topology>
    </subcellularLocation>
</comment>
<evidence type="ECO:0000256" key="7">
    <source>
        <dbReference type="RuleBase" id="RU363032"/>
    </source>
</evidence>
<protein>
    <submittedName>
        <fullName evidence="9">Carbohydrate ABC transporter permease</fullName>
    </submittedName>
</protein>
<dbReference type="CDD" id="cd06261">
    <property type="entry name" value="TM_PBP2"/>
    <property type="match status" value="1"/>
</dbReference>
<dbReference type="EMBL" id="JBHTIR010001147">
    <property type="protein sequence ID" value="MFD0852195.1"/>
    <property type="molecule type" value="Genomic_DNA"/>
</dbReference>
<accession>A0ABW3CE39</accession>
<reference evidence="10" key="1">
    <citation type="journal article" date="2019" name="Int. J. Syst. Evol. Microbiol.">
        <title>The Global Catalogue of Microorganisms (GCM) 10K type strain sequencing project: providing services to taxonomists for standard genome sequencing and annotation.</title>
        <authorList>
            <consortium name="The Broad Institute Genomics Platform"/>
            <consortium name="The Broad Institute Genome Sequencing Center for Infectious Disease"/>
            <person name="Wu L."/>
            <person name="Ma J."/>
        </authorList>
    </citation>
    <scope>NUCLEOTIDE SEQUENCE [LARGE SCALE GENOMIC DNA]</scope>
    <source>
        <strain evidence="10">JCM 31696</strain>
    </source>
</reference>